<dbReference type="Pfam" id="PF13635">
    <property type="entry name" value="DUF4143"/>
    <property type="match status" value="1"/>
</dbReference>
<name>A0A2M7BG34_9BACT</name>
<protein>
    <submittedName>
        <fullName evidence="3">ATPase</fullName>
    </submittedName>
</protein>
<dbReference type="InterPro" id="IPR003593">
    <property type="entry name" value="AAA+_ATPase"/>
</dbReference>
<gene>
    <name evidence="3" type="ORF">COS54_00080</name>
</gene>
<organism evidence="3 4">
    <name type="scientific">Candidatus Shapirobacteria bacterium CG03_land_8_20_14_0_80_39_12</name>
    <dbReference type="NCBI Taxonomy" id="1974879"/>
    <lineage>
        <taxon>Bacteria</taxon>
        <taxon>Candidatus Shapironibacteriota</taxon>
    </lineage>
</organism>
<dbReference type="Gene3D" id="3.40.50.300">
    <property type="entry name" value="P-loop containing nucleotide triphosphate hydrolases"/>
    <property type="match status" value="1"/>
</dbReference>
<feature type="compositionally biased region" description="Low complexity" evidence="1">
    <location>
        <begin position="427"/>
        <end position="437"/>
    </location>
</feature>
<accession>A0A2M7BG34</accession>
<dbReference type="InterPro" id="IPR041682">
    <property type="entry name" value="AAA_14"/>
</dbReference>
<evidence type="ECO:0000259" key="2">
    <source>
        <dbReference type="SMART" id="SM00382"/>
    </source>
</evidence>
<dbReference type="InterPro" id="IPR027417">
    <property type="entry name" value="P-loop_NTPase"/>
</dbReference>
<evidence type="ECO:0000256" key="1">
    <source>
        <dbReference type="SAM" id="MobiDB-lite"/>
    </source>
</evidence>
<evidence type="ECO:0000313" key="4">
    <source>
        <dbReference type="Proteomes" id="UP000229631"/>
    </source>
</evidence>
<sequence>MLIKRSVFSSLINHLGNEEITMLVGPRQAGKTTLMTGLMEELAVKSEKSIYLNLDNEKEKRFFASQSSLVDKIRTVLGEKKGYVFIDEIQRKEDAGIFIKGIYDMKLPYKFIITGSGSIELKEKVYESLAGRKRLFEIYPLSFEEFVNYKTEYKYQNKLENYLDINGDERRSFLEEYLKFGGYPKVVLSKTSEEKNIAIEDIYKSFIEKDIQALLKVEKSDVFLDLLRVLASQNSRILNYTELSNTLKLSLPTLKKYLWYLQKTYILEKSSPFFRNVRKEITKSPIMYFVDFGFRNYALGSLENYEMEKGFVFQNFVFNNLRDLLKHQNIRKGFWRTKQGGEVDIILDAYPKPIPIEVKYSSLDKLSVSRSLRSFIEKYKPPKAFVVNLSLEENLKIGNTVVELVPFFKLAKVVSEPTTGVPPAPTVPAEEAPIPGV</sequence>
<dbReference type="EMBL" id="PEVC01000002">
    <property type="protein sequence ID" value="PIV02092.1"/>
    <property type="molecule type" value="Genomic_DNA"/>
</dbReference>
<dbReference type="Proteomes" id="UP000229631">
    <property type="component" value="Unassembled WGS sequence"/>
</dbReference>
<dbReference type="PANTHER" id="PTHR43566:SF1">
    <property type="entry name" value="AAA+ ATPASE DOMAIN-CONTAINING PROTEIN"/>
    <property type="match status" value="1"/>
</dbReference>
<comment type="caution">
    <text evidence="3">The sequence shown here is derived from an EMBL/GenBank/DDBJ whole genome shotgun (WGS) entry which is preliminary data.</text>
</comment>
<feature type="domain" description="AAA+ ATPase" evidence="2">
    <location>
        <begin position="17"/>
        <end position="135"/>
    </location>
</feature>
<dbReference type="AlphaFoldDB" id="A0A2M7BG34"/>
<reference evidence="4" key="1">
    <citation type="submission" date="2017-09" db="EMBL/GenBank/DDBJ databases">
        <title>Depth-based differentiation of microbial function through sediment-hosted aquifers and enrichment of novel symbionts in the deep terrestrial subsurface.</title>
        <authorList>
            <person name="Probst A.J."/>
            <person name="Ladd B."/>
            <person name="Jarett J.K."/>
            <person name="Geller-Mcgrath D.E."/>
            <person name="Sieber C.M.K."/>
            <person name="Emerson J.B."/>
            <person name="Anantharaman K."/>
            <person name="Thomas B.C."/>
            <person name="Malmstrom R."/>
            <person name="Stieglmeier M."/>
            <person name="Klingl A."/>
            <person name="Woyke T."/>
            <person name="Ryan C.M."/>
            <person name="Banfield J.F."/>
        </authorList>
    </citation>
    <scope>NUCLEOTIDE SEQUENCE [LARGE SCALE GENOMIC DNA]</scope>
</reference>
<dbReference type="PANTHER" id="PTHR43566">
    <property type="entry name" value="CONSERVED PROTEIN"/>
    <property type="match status" value="1"/>
</dbReference>
<dbReference type="SUPFAM" id="SSF52540">
    <property type="entry name" value="P-loop containing nucleoside triphosphate hydrolases"/>
    <property type="match status" value="1"/>
</dbReference>
<feature type="region of interest" description="Disordered" evidence="1">
    <location>
        <begin position="417"/>
        <end position="437"/>
    </location>
</feature>
<evidence type="ECO:0000313" key="3">
    <source>
        <dbReference type="EMBL" id="PIV02092.1"/>
    </source>
</evidence>
<proteinExistence type="predicted"/>
<dbReference type="Pfam" id="PF13173">
    <property type="entry name" value="AAA_14"/>
    <property type="match status" value="1"/>
</dbReference>
<dbReference type="InterPro" id="IPR025420">
    <property type="entry name" value="DUF4143"/>
</dbReference>
<dbReference type="SMART" id="SM00382">
    <property type="entry name" value="AAA"/>
    <property type="match status" value="1"/>
</dbReference>